<dbReference type="Pfam" id="PF00795">
    <property type="entry name" value="CN_hydrolase"/>
    <property type="match status" value="1"/>
</dbReference>
<evidence type="ECO:0000256" key="4">
    <source>
        <dbReference type="ARBA" id="ARBA00048745"/>
    </source>
</evidence>
<dbReference type="SUPFAM" id="SSF56317">
    <property type="entry name" value="Carbon-nitrogen hydrolase"/>
    <property type="match status" value="1"/>
</dbReference>
<comment type="catalytic activity">
    <reaction evidence="1">
        <text>2-oxoglutaramate + H2O = 2-oxoglutarate + NH4(+)</text>
        <dbReference type="Rhea" id="RHEA:32963"/>
        <dbReference type="ChEBI" id="CHEBI:15377"/>
        <dbReference type="ChEBI" id="CHEBI:16769"/>
        <dbReference type="ChEBI" id="CHEBI:16810"/>
        <dbReference type="ChEBI" id="CHEBI:28938"/>
        <dbReference type="EC" id="3.5.1.3"/>
    </reaction>
    <physiologicalReaction direction="left-to-right" evidence="1">
        <dbReference type="Rhea" id="RHEA:32964"/>
    </physiologicalReaction>
</comment>
<name>A0A8B9Z249_9AVES</name>
<dbReference type="Ensembl" id="ENSBJAT00000001616.1">
    <property type="protein sequence ID" value="ENSBJAP00000001582.1"/>
    <property type="gene ID" value="ENSBJAG00000001196.1"/>
</dbReference>
<evidence type="ECO:0000313" key="8">
    <source>
        <dbReference type="Proteomes" id="UP000694555"/>
    </source>
</evidence>
<organism evidence="7 8">
    <name type="scientific">Buteo japonicus</name>
    <dbReference type="NCBI Taxonomy" id="224669"/>
    <lineage>
        <taxon>Eukaryota</taxon>
        <taxon>Metazoa</taxon>
        <taxon>Chordata</taxon>
        <taxon>Craniata</taxon>
        <taxon>Vertebrata</taxon>
        <taxon>Euteleostomi</taxon>
        <taxon>Archelosauria</taxon>
        <taxon>Archosauria</taxon>
        <taxon>Dinosauria</taxon>
        <taxon>Saurischia</taxon>
        <taxon>Theropoda</taxon>
        <taxon>Coelurosauria</taxon>
        <taxon>Aves</taxon>
        <taxon>Neognathae</taxon>
        <taxon>Neoaves</taxon>
        <taxon>Telluraves</taxon>
        <taxon>Accipitrimorphae</taxon>
        <taxon>Accipitriformes</taxon>
        <taxon>Accipitridae</taxon>
        <taxon>Accipitrinae</taxon>
        <taxon>Buteo</taxon>
    </lineage>
</organism>
<evidence type="ECO:0000256" key="3">
    <source>
        <dbReference type="ARBA" id="ARBA00041576"/>
    </source>
</evidence>
<reference evidence="7" key="2">
    <citation type="submission" date="2025-09" db="UniProtKB">
        <authorList>
            <consortium name="Ensembl"/>
        </authorList>
    </citation>
    <scope>IDENTIFICATION</scope>
</reference>
<dbReference type="Proteomes" id="UP000694555">
    <property type="component" value="Unplaced"/>
</dbReference>
<dbReference type="GO" id="GO:0005739">
    <property type="term" value="C:mitochondrion"/>
    <property type="evidence" value="ECO:0007669"/>
    <property type="project" value="TreeGrafter"/>
</dbReference>
<dbReference type="PANTHER" id="PTHR23088">
    <property type="entry name" value="NITRILASE-RELATED"/>
    <property type="match status" value="1"/>
</dbReference>
<evidence type="ECO:0000313" key="7">
    <source>
        <dbReference type="Ensembl" id="ENSBJAP00000001582.1"/>
    </source>
</evidence>
<feature type="signal peptide" evidence="5">
    <location>
        <begin position="1"/>
        <end position="24"/>
    </location>
</feature>
<evidence type="ECO:0000259" key="6">
    <source>
        <dbReference type="PROSITE" id="PS50263"/>
    </source>
</evidence>
<dbReference type="GO" id="GO:0006528">
    <property type="term" value="P:asparagine metabolic process"/>
    <property type="evidence" value="ECO:0007669"/>
    <property type="project" value="TreeGrafter"/>
</dbReference>
<dbReference type="InterPro" id="IPR036526">
    <property type="entry name" value="C-N_Hydrolase_sf"/>
</dbReference>
<dbReference type="EC" id="3.5.1.3" evidence="2"/>
<dbReference type="Gene3D" id="3.60.110.10">
    <property type="entry name" value="Carbon-nitrogen hydrolase"/>
    <property type="match status" value="1"/>
</dbReference>
<dbReference type="GO" id="GO:0050152">
    <property type="term" value="F:omega-amidase activity"/>
    <property type="evidence" value="ECO:0007669"/>
    <property type="project" value="UniProtKB-EC"/>
</dbReference>
<reference evidence="7" key="1">
    <citation type="submission" date="2025-08" db="UniProtKB">
        <authorList>
            <consortium name="Ensembl"/>
        </authorList>
    </citation>
    <scope>IDENTIFICATION</scope>
</reference>
<accession>A0A8B9Z249</accession>
<evidence type="ECO:0000256" key="5">
    <source>
        <dbReference type="SAM" id="SignalP"/>
    </source>
</evidence>
<dbReference type="GO" id="GO:0006541">
    <property type="term" value="P:glutamine metabolic process"/>
    <property type="evidence" value="ECO:0007669"/>
    <property type="project" value="TreeGrafter"/>
</dbReference>
<dbReference type="GO" id="GO:0006107">
    <property type="term" value="P:oxaloacetate metabolic process"/>
    <property type="evidence" value="ECO:0007669"/>
    <property type="project" value="TreeGrafter"/>
</dbReference>
<dbReference type="AlphaFoldDB" id="A0A8B9Z249"/>
<keyword evidence="8" id="KW-1185">Reference proteome</keyword>
<feature type="chain" id="PRO_5034554262" description="omega-amidase" evidence="5">
    <location>
        <begin position="25"/>
        <end position="134"/>
    </location>
</feature>
<keyword evidence="5" id="KW-0732">Signal</keyword>
<proteinExistence type="predicted"/>
<dbReference type="InterPro" id="IPR003010">
    <property type="entry name" value="C-N_Hydrolase"/>
</dbReference>
<feature type="domain" description="CN hydrolase" evidence="6">
    <location>
        <begin position="10"/>
        <end position="134"/>
    </location>
</feature>
<protein>
    <recommendedName>
        <fullName evidence="2">omega-amidase</fullName>
        <ecNumber evidence="2">3.5.1.3</ecNumber>
    </recommendedName>
    <alternativeName>
        <fullName evidence="3">Nitrilase homolog 2</fullName>
    </alternativeName>
</protein>
<dbReference type="PANTHER" id="PTHR23088:SF30">
    <property type="entry name" value="OMEGA-AMIDASE NIT2"/>
    <property type="match status" value="1"/>
</dbReference>
<comment type="catalytic activity">
    <reaction evidence="4">
        <text>2-oxosuccinamate + H2O = oxaloacetate + NH4(+)</text>
        <dbReference type="Rhea" id="RHEA:59412"/>
        <dbReference type="ChEBI" id="CHEBI:15377"/>
        <dbReference type="ChEBI" id="CHEBI:16452"/>
        <dbReference type="ChEBI" id="CHEBI:28938"/>
        <dbReference type="ChEBI" id="CHEBI:57735"/>
        <dbReference type="EC" id="3.5.1.3"/>
    </reaction>
    <physiologicalReaction direction="left-to-right" evidence="4">
        <dbReference type="Rhea" id="RHEA:59413"/>
    </physiologicalReaction>
</comment>
<evidence type="ECO:0000256" key="1">
    <source>
        <dbReference type="ARBA" id="ARBA00036637"/>
    </source>
</evidence>
<evidence type="ECO:0000256" key="2">
    <source>
        <dbReference type="ARBA" id="ARBA00039118"/>
    </source>
</evidence>
<dbReference type="PROSITE" id="PS50263">
    <property type="entry name" value="CN_HYDROLASE"/>
    <property type="match status" value="1"/>
</dbReference>
<sequence>FFFLLLPLDFRLALIQLHVSAVKSDNLQRACGLVREASAKGAKVVALPECFNSPYGTQYFKEYAEKIPGESTQMLSEVAKECSIYLVGGSLLLVTISLREIRAMSNSAIGSKFHIIQWGKSLFSPLQRIHSRRG</sequence>